<keyword evidence="9" id="KW-1185">Reference proteome</keyword>
<dbReference type="InterPro" id="IPR013695">
    <property type="entry name" value="WAK"/>
</dbReference>
<keyword evidence="6" id="KW-0472">Membrane</keyword>
<evidence type="ECO:0000313" key="8">
    <source>
        <dbReference type="EMBL" id="GFZ18686.1"/>
    </source>
</evidence>
<evidence type="ECO:0000259" key="7">
    <source>
        <dbReference type="Pfam" id="PF08488"/>
    </source>
</evidence>
<dbReference type="GO" id="GO:0004674">
    <property type="term" value="F:protein serine/threonine kinase activity"/>
    <property type="evidence" value="ECO:0007669"/>
    <property type="project" value="UniProtKB-KW"/>
</dbReference>
<dbReference type="EMBL" id="BJWL01000027">
    <property type="protein sequence ID" value="GFZ18686.1"/>
    <property type="molecule type" value="Genomic_DNA"/>
</dbReference>
<accession>A0A7J0H6F9</accession>
<keyword evidence="2" id="KW-0723">Serine/threonine-protein kinase</keyword>
<dbReference type="GO" id="GO:0016020">
    <property type="term" value="C:membrane"/>
    <property type="evidence" value="ECO:0007669"/>
    <property type="project" value="UniProtKB-SubCell"/>
</dbReference>
<keyword evidence="6" id="KW-0812">Transmembrane</keyword>
<dbReference type="AlphaFoldDB" id="A0A7J0H6F9"/>
<protein>
    <recommendedName>
        <fullName evidence="7">Wall-associated receptor kinase domain-containing protein</fullName>
    </recommendedName>
</protein>
<reference evidence="8 9" key="1">
    <citation type="submission" date="2019-07" db="EMBL/GenBank/DDBJ databases">
        <title>De Novo Assembly of kiwifruit Actinidia rufa.</title>
        <authorList>
            <person name="Sugita-Konishi S."/>
            <person name="Sato K."/>
            <person name="Mori E."/>
            <person name="Abe Y."/>
            <person name="Kisaki G."/>
            <person name="Hamano K."/>
            <person name="Suezawa K."/>
            <person name="Otani M."/>
            <person name="Fukuda T."/>
            <person name="Manabe T."/>
            <person name="Gomi K."/>
            <person name="Tabuchi M."/>
            <person name="Akimitsu K."/>
            <person name="Kataoka I."/>
        </authorList>
    </citation>
    <scope>NUCLEOTIDE SEQUENCE [LARGE SCALE GENOMIC DNA]</scope>
    <source>
        <strain evidence="9">cv. Fuchu</strain>
    </source>
</reference>
<name>A0A7J0H6F9_9ERIC</name>
<evidence type="ECO:0000256" key="6">
    <source>
        <dbReference type="SAM" id="Phobius"/>
    </source>
</evidence>
<comment type="caution">
    <text evidence="8">The sequence shown here is derived from an EMBL/GenBank/DDBJ whole genome shotgun (WGS) entry which is preliminary data.</text>
</comment>
<dbReference type="PANTHER" id="PTHR33491">
    <property type="entry name" value="OSJNBA0016N04.9 PROTEIN"/>
    <property type="match status" value="1"/>
</dbReference>
<proteinExistence type="predicted"/>
<feature type="domain" description="Wall-associated receptor kinase" evidence="7">
    <location>
        <begin position="107"/>
        <end position="186"/>
    </location>
</feature>
<keyword evidence="5" id="KW-0325">Glycoprotein</keyword>
<keyword evidence="3" id="KW-0808">Transferase</keyword>
<organism evidence="8 9">
    <name type="scientific">Actinidia rufa</name>
    <dbReference type="NCBI Taxonomy" id="165716"/>
    <lineage>
        <taxon>Eukaryota</taxon>
        <taxon>Viridiplantae</taxon>
        <taxon>Streptophyta</taxon>
        <taxon>Embryophyta</taxon>
        <taxon>Tracheophyta</taxon>
        <taxon>Spermatophyta</taxon>
        <taxon>Magnoliopsida</taxon>
        <taxon>eudicotyledons</taxon>
        <taxon>Gunneridae</taxon>
        <taxon>Pentapetalae</taxon>
        <taxon>asterids</taxon>
        <taxon>Ericales</taxon>
        <taxon>Actinidiaceae</taxon>
        <taxon>Actinidia</taxon>
    </lineage>
</organism>
<evidence type="ECO:0000256" key="1">
    <source>
        <dbReference type="ARBA" id="ARBA00004479"/>
    </source>
</evidence>
<keyword evidence="2" id="KW-0418">Kinase</keyword>
<dbReference type="Proteomes" id="UP000585474">
    <property type="component" value="Unassembled WGS sequence"/>
</dbReference>
<evidence type="ECO:0000256" key="4">
    <source>
        <dbReference type="ARBA" id="ARBA00023157"/>
    </source>
</evidence>
<dbReference type="Pfam" id="PF08488">
    <property type="entry name" value="WAK"/>
    <property type="match status" value="1"/>
</dbReference>
<evidence type="ECO:0000256" key="5">
    <source>
        <dbReference type="ARBA" id="ARBA00023180"/>
    </source>
</evidence>
<gene>
    <name evidence="8" type="ORF">Acr_27g0004250</name>
</gene>
<keyword evidence="6" id="KW-1133">Transmembrane helix</keyword>
<dbReference type="OrthoDB" id="4062651at2759"/>
<feature type="transmembrane region" description="Helical" evidence="6">
    <location>
        <begin position="289"/>
        <end position="312"/>
    </location>
</feature>
<evidence type="ECO:0000256" key="3">
    <source>
        <dbReference type="ARBA" id="ARBA00022679"/>
    </source>
</evidence>
<evidence type="ECO:0000256" key="2">
    <source>
        <dbReference type="ARBA" id="ARBA00022527"/>
    </source>
</evidence>
<sequence>MHMIPTCYVHTMKHAYSHRINLEVLEISLEFQVRVNHPVISRSCDVDGSTVVNGSTSVDLRGSPFVFSDYHNIFISVGCNNHARMMDLDDKTIAQCISICGSSPDRDNSCFGINCCQTRIPRTSLRTFKASLNSIESNQSGGRVQPIPCTYAFLVDRDWFRSNLTDPFTLQDMAHVPAVLEWRLYSMKRSQLGIPKYKGGNCGKFWNDNDNSYGIECYCHWGYEGNPYLPYGCQVQGLKSNHCNDQSQPVFNPYCSAFMFWIHVASSLNMDFWVLITSPQRKRKNRSKMIIIGVCIGSVGALLLLIATWWLYKVMKKRNGGYLLQQQYLSLSSAEVGWQEEAFFERCLTGIAHLGKRCLNLNGKTRPTTKETAIELEGIRMPQGVYTTQKNFHEESEDNTTDLSEAWDMASTSTTGNFLNIRTASSVNAQPLLL</sequence>
<comment type="subcellular location">
    <subcellularLocation>
        <location evidence="1">Membrane</location>
        <topology evidence="1">Single-pass type I membrane protein</topology>
    </subcellularLocation>
</comment>
<evidence type="ECO:0000313" key="9">
    <source>
        <dbReference type="Proteomes" id="UP000585474"/>
    </source>
</evidence>
<keyword evidence="4" id="KW-1015">Disulfide bond</keyword>